<dbReference type="CDD" id="cd00401">
    <property type="entry name" value="SAHH"/>
    <property type="match status" value="1"/>
</dbReference>
<dbReference type="CDD" id="cd16393">
    <property type="entry name" value="SPO0J_N"/>
    <property type="match status" value="1"/>
</dbReference>
<comment type="similarity">
    <text evidence="3">Belongs to the ParB family.</text>
</comment>
<keyword evidence="6 14" id="KW-0554">One-carbon metabolism</keyword>
<evidence type="ECO:0000256" key="12">
    <source>
        <dbReference type="ARBA" id="ARBA00023141"/>
    </source>
</evidence>
<evidence type="ECO:0000256" key="2">
    <source>
        <dbReference type="ARBA" id="ARBA00005195"/>
    </source>
</evidence>
<evidence type="ECO:0000313" key="21">
    <source>
        <dbReference type="Proteomes" id="UP001152797"/>
    </source>
</evidence>
<dbReference type="SUPFAM" id="SSF51366">
    <property type="entry name" value="Ribulose-phoshate binding barrel"/>
    <property type="match status" value="1"/>
</dbReference>
<name>A0A9P1BHE5_9DINO</name>
<evidence type="ECO:0000256" key="7">
    <source>
        <dbReference type="ARBA" id="ARBA00022605"/>
    </source>
</evidence>
<dbReference type="Pfam" id="PF13614">
    <property type="entry name" value="AAA_31"/>
    <property type="match status" value="1"/>
</dbReference>
<dbReference type="InterPro" id="IPR004437">
    <property type="entry name" value="ParB/RepB/Spo0J"/>
</dbReference>
<evidence type="ECO:0000256" key="11">
    <source>
        <dbReference type="ARBA" id="ARBA00023125"/>
    </source>
</evidence>
<dbReference type="SMART" id="SM00997">
    <property type="entry name" value="AdoHcyase_NAD"/>
    <property type="match status" value="1"/>
</dbReference>
<dbReference type="Pfam" id="PF02195">
    <property type="entry name" value="ParB_N"/>
    <property type="match status" value="1"/>
</dbReference>
<dbReference type="PANTHER" id="PTHR23420:SF0">
    <property type="entry name" value="ADENOSYLHOMOCYSTEINASE"/>
    <property type="match status" value="1"/>
</dbReference>
<dbReference type="Gene3D" id="3.40.50.1480">
    <property type="entry name" value="Adenosylhomocysteinase-like"/>
    <property type="match status" value="3"/>
</dbReference>
<gene>
    <name evidence="19" type="ORF">C1SCF055_LOCUS76</name>
</gene>
<evidence type="ECO:0000259" key="17">
    <source>
        <dbReference type="SMART" id="SM00470"/>
    </source>
</evidence>
<dbReference type="InterPro" id="IPR027417">
    <property type="entry name" value="P-loop_NTPase"/>
</dbReference>
<accession>A0A9P1BHE5</accession>
<dbReference type="InterPro" id="IPR036291">
    <property type="entry name" value="NAD(P)-bd_dom_sf"/>
</dbReference>
<evidence type="ECO:0000256" key="8">
    <source>
        <dbReference type="ARBA" id="ARBA00022801"/>
    </source>
</evidence>
<dbReference type="InterPro" id="IPR036086">
    <property type="entry name" value="ParB/Sulfiredoxin_sf"/>
</dbReference>
<dbReference type="InterPro" id="IPR015878">
    <property type="entry name" value="Ado_hCys_hydrolase_NAD-bd"/>
</dbReference>
<dbReference type="InterPro" id="IPR041468">
    <property type="entry name" value="HTH_ParB/Spo0J"/>
</dbReference>
<dbReference type="Gene3D" id="3.20.20.70">
    <property type="entry name" value="Aldolase class I"/>
    <property type="match status" value="1"/>
</dbReference>
<dbReference type="PROSITE" id="PS00738">
    <property type="entry name" value="ADOHCYASE_1"/>
    <property type="match status" value="1"/>
</dbReference>
<dbReference type="Pfam" id="PF17762">
    <property type="entry name" value="HTH_ParB"/>
    <property type="match status" value="1"/>
</dbReference>
<evidence type="ECO:0000256" key="10">
    <source>
        <dbReference type="ARBA" id="ARBA00023027"/>
    </source>
</evidence>
<dbReference type="Gene3D" id="3.40.50.300">
    <property type="entry name" value="P-loop containing nucleotide triphosphate hydrolases"/>
    <property type="match status" value="1"/>
</dbReference>
<dbReference type="GO" id="GO:0033353">
    <property type="term" value="P:S-adenosylmethionine cycle"/>
    <property type="evidence" value="ECO:0007669"/>
    <property type="project" value="TreeGrafter"/>
</dbReference>
<dbReference type="Gene3D" id="3.90.1530.30">
    <property type="match status" value="1"/>
</dbReference>
<dbReference type="InterPro" id="IPR042172">
    <property type="entry name" value="Adenosylhomocyst_ase-like_sf"/>
</dbReference>
<keyword evidence="10 14" id="KW-0520">NAD</keyword>
<dbReference type="SMART" id="SM00470">
    <property type="entry name" value="ParB"/>
    <property type="match status" value="1"/>
</dbReference>
<dbReference type="GO" id="GO:0000162">
    <property type="term" value="P:L-tryptophan biosynthetic process"/>
    <property type="evidence" value="ECO:0007669"/>
    <property type="project" value="UniProtKB-KW"/>
</dbReference>
<dbReference type="InterPro" id="IPR008323">
    <property type="entry name" value="UCP033563"/>
</dbReference>
<dbReference type="InterPro" id="IPR025669">
    <property type="entry name" value="AAA_dom"/>
</dbReference>
<evidence type="ECO:0000256" key="9">
    <source>
        <dbReference type="ARBA" id="ARBA00022822"/>
    </source>
</evidence>
<evidence type="ECO:0000256" key="5">
    <source>
        <dbReference type="ARBA" id="ARBA00011881"/>
    </source>
</evidence>
<keyword evidence="9" id="KW-0822">Tryptophan biosynthesis</keyword>
<comment type="pathway">
    <text evidence="2 14">Amino-acid biosynthesis; L-homocysteine biosynthesis; L-homocysteine from S-adenosyl-L-homocysteine: step 1/1.</text>
</comment>
<dbReference type="NCBIfam" id="NF004005">
    <property type="entry name" value="PRK05476.2-3"/>
    <property type="match status" value="1"/>
</dbReference>
<dbReference type="GO" id="GO:0003677">
    <property type="term" value="F:DNA binding"/>
    <property type="evidence" value="ECO:0007669"/>
    <property type="project" value="UniProtKB-KW"/>
</dbReference>
<dbReference type="SUPFAM" id="SSF110849">
    <property type="entry name" value="ParB/Sulfiredoxin"/>
    <property type="match status" value="1"/>
</dbReference>
<dbReference type="FunFam" id="1.10.10.2830:FF:000001">
    <property type="entry name" value="Chromosome partitioning protein ParB"/>
    <property type="match status" value="1"/>
</dbReference>
<reference evidence="19" key="1">
    <citation type="submission" date="2022-10" db="EMBL/GenBank/DDBJ databases">
        <authorList>
            <person name="Chen Y."/>
            <person name="Dougan E. K."/>
            <person name="Chan C."/>
            <person name="Rhodes N."/>
            <person name="Thang M."/>
        </authorList>
    </citation>
    <scope>NUCLEOTIDE SEQUENCE</scope>
</reference>
<dbReference type="FunFam" id="3.40.50.300:FF:000285">
    <property type="entry name" value="Sporulation initiation inhibitor Soj"/>
    <property type="match status" value="1"/>
</dbReference>
<protein>
    <recommendedName>
        <fullName evidence="14">Adenosylhomocysteinase</fullName>
        <ecNumber evidence="14">3.13.2.1</ecNumber>
    </recommendedName>
</protein>
<comment type="caution">
    <text evidence="19">The sequence shown here is derived from an EMBL/GenBank/DDBJ whole genome shotgun (WGS) entry which is preliminary data.</text>
</comment>
<dbReference type="Pfam" id="PF05221">
    <property type="entry name" value="AdoHcyase"/>
    <property type="match status" value="1"/>
</dbReference>
<dbReference type="Gene3D" id="1.10.10.2830">
    <property type="match status" value="1"/>
</dbReference>
<dbReference type="HAMAP" id="MF_00563">
    <property type="entry name" value="AdoHcyase"/>
    <property type="match status" value="1"/>
</dbReference>
<keyword evidence="8 14" id="KW-0378">Hydrolase</keyword>
<proteinExistence type="inferred from homology"/>
<dbReference type="InterPro" id="IPR001240">
    <property type="entry name" value="PRAI_dom"/>
</dbReference>
<dbReference type="EMBL" id="CAMXCT030000001">
    <property type="protein sequence ID" value="CAL4758798.1"/>
    <property type="molecule type" value="Genomic_DNA"/>
</dbReference>
<comment type="cofactor">
    <cofactor evidence="14">
        <name>NAD(+)</name>
        <dbReference type="ChEBI" id="CHEBI:57540"/>
    </cofactor>
    <text evidence="14">Binds 1 NAD(+) per subunit.</text>
</comment>
<evidence type="ECO:0000256" key="1">
    <source>
        <dbReference type="ARBA" id="ARBA00004664"/>
    </source>
</evidence>
<keyword evidence="21" id="KW-1185">Reference proteome</keyword>
<dbReference type="InterPro" id="IPR003115">
    <property type="entry name" value="ParB_N"/>
</dbReference>
<keyword evidence="12" id="KW-0057">Aromatic amino acid biosynthesis</keyword>
<dbReference type="Pfam" id="PF00697">
    <property type="entry name" value="PRAI"/>
    <property type="match status" value="1"/>
</dbReference>
<feature type="compositionally biased region" description="Pro residues" evidence="16">
    <location>
        <begin position="1355"/>
        <end position="1370"/>
    </location>
</feature>
<organism evidence="19">
    <name type="scientific">Cladocopium goreaui</name>
    <dbReference type="NCBI Taxonomy" id="2562237"/>
    <lineage>
        <taxon>Eukaryota</taxon>
        <taxon>Sar</taxon>
        <taxon>Alveolata</taxon>
        <taxon>Dinophyceae</taxon>
        <taxon>Suessiales</taxon>
        <taxon>Symbiodiniaceae</taxon>
        <taxon>Cladocopium</taxon>
    </lineage>
</organism>
<dbReference type="FunFam" id="3.90.1530.30:FF:000001">
    <property type="entry name" value="Chromosome partitioning protein ParB"/>
    <property type="match status" value="1"/>
</dbReference>
<evidence type="ECO:0000313" key="19">
    <source>
        <dbReference type="EMBL" id="CAI3971486.1"/>
    </source>
</evidence>
<comment type="similarity">
    <text evidence="4 15">Belongs to the adenosylhomocysteinase family.</text>
</comment>
<dbReference type="GO" id="GO:0004013">
    <property type="term" value="F:adenosylhomocysteinase activity"/>
    <property type="evidence" value="ECO:0007669"/>
    <property type="project" value="UniProtKB-EC"/>
</dbReference>
<dbReference type="EMBL" id="CAMXCT020000001">
    <property type="protein sequence ID" value="CAL1124861.1"/>
    <property type="molecule type" value="Genomic_DNA"/>
</dbReference>
<dbReference type="OrthoDB" id="10007170at2759"/>
<comment type="catalytic activity">
    <reaction evidence="14">
        <text>S-adenosyl-L-homocysteine + H2O = L-homocysteine + adenosine</text>
        <dbReference type="Rhea" id="RHEA:21708"/>
        <dbReference type="ChEBI" id="CHEBI:15377"/>
        <dbReference type="ChEBI" id="CHEBI:16335"/>
        <dbReference type="ChEBI" id="CHEBI:57856"/>
        <dbReference type="ChEBI" id="CHEBI:58199"/>
        <dbReference type="EC" id="3.13.2.1"/>
    </reaction>
</comment>
<dbReference type="InterPro" id="IPR020082">
    <property type="entry name" value="S-Ado-L-homoCys_hydrolase_CS"/>
</dbReference>
<comment type="pathway">
    <text evidence="1">Amino-acid biosynthesis; L-tryptophan biosynthesis; L-tryptophan from chorismate: step 3/5.</text>
</comment>
<dbReference type="Proteomes" id="UP001152797">
    <property type="component" value="Unassembled WGS sequence"/>
</dbReference>
<dbReference type="NCBIfam" id="TIGR00180">
    <property type="entry name" value="parB_part"/>
    <property type="match status" value="1"/>
</dbReference>
<keyword evidence="13" id="KW-0413">Isomerase</keyword>
<dbReference type="InterPro" id="IPR011060">
    <property type="entry name" value="RibuloseP-bd_barrel"/>
</dbReference>
<dbReference type="SMART" id="SM00996">
    <property type="entry name" value="AdoHcyase"/>
    <property type="match status" value="1"/>
</dbReference>
<dbReference type="GO" id="GO:0006730">
    <property type="term" value="P:one-carbon metabolic process"/>
    <property type="evidence" value="ECO:0007669"/>
    <property type="project" value="UniProtKB-KW"/>
</dbReference>
<dbReference type="InterPro" id="IPR000043">
    <property type="entry name" value="Adenosylhomocysteinase-like"/>
</dbReference>
<evidence type="ECO:0000313" key="20">
    <source>
        <dbReference type="EMBL" id="CAL1124861.1"/>
    </source>
</evidence>
<feature type="region of interest" description="Disordered" evidence="16">
    <location>
        <begin position="1163"/>
        <end position="1193"/>
    </location>
</feature>
<dbReference type="SUPFAM" id="SSF52283">
    <property type="entry name" value="Formate/glycerate dehydrogenase catalytic domain-like"/>
    <property type="match status" value="1"/>
</dbReference>
<feature type="domain" description="ParB-like N-terminal" evidence="17">
    <location>
        <begin position="1386"/>
        <end position="1475"/>
    </location>
</feature>
<dbReference type="SUPFAM" id="SSF109709">
    <property type="entry name" value="KorB DNA-binding domain-like"/>
    <property type="match status" value="1"/>
</dbReference>
<dbReference type="FunFam" id="3.40.50.1480:FF:000007">
    <property type="entry name" value="Adenosylhomocysteinase"/>
    <property type="match status" value="1"/>
</dbReference>
<dbReference type="Gene3D" id="3.40.50.720">
    <property type="entry name" value="NAD(P)-binding Rossmann-like Domain"/>
    <property type="match status" value="1"/>
</dbReference>
<dbReference type="InterPro" id="IPR057240">
    <property type="entry name" value="ParB_dimer_C"/>
</dbReference>
<dbReference type="NCBIfam" id="TIGR00936">
    <property type="entry name" value="ahcY"/>
    <property type="match status" value="1"/>
</dbReference>
<dbReference type="PROSITE" id="PS00739">
    <property type="entry name" value="ADOHCYASE_2"/>
    <property type="match status" value="1"/>
</dbReference>
<dbReference type="PANTHER" id="PTHR23420">
    <property type="entry name" value="ADENOSYLHOMOCYSTEINASE"/>
    <property type="match status" value="1"/>
</dbReference>
<feature type="compositionally biased region" description="Basic and acidic residues" evidence="16">
    <location>
        <begin position="1168"/>
        <end position="1180"/>
    </location>
</feature>
<dbReference type="Pfam" id="PF06245">
    <property type="entry name" value="DUF1015"/>
    <property type="match status" value="1"/>
</dbReference>
<comment type="subunit">
    <text evidence="5">Homotetramer.</text>
</comment>
<dbReference type="FunFam" id="3.40.50.1480:FF:000004">
    <property type="entry name" value="Adenosylhomocysteinase"/>
    <property type="match status" value="1"/>
</dbReference>
<evidence type="ECO:0000259" key="18">
    <source>
        <dbReference type="SMART" id="SM00997"/>
    </source>
</evidence>
<feature type="region of interest" description="Disordered" evidence="16">
    <location>
        <begin position="1347"/>
        <end position="1370"/>
    </location>
</feature>
<dbReference type="CDD" id="cd02042">
    <property type="entry name" value="ParAB_family"/>
    <property type="match status" value="1"/>
</dbReference>
<feature type="region of interest" description="Disordered" evidence="16">
    <location>
        <begin position="1584"/>
        <end position="1608"/>
    </location>
</feature>
<keyword evidence="11" id="KW-0238">DNA-binding</keyword>
<dbReference type="CDD" id="cd00405">
    <property type="entry name" value="PRAI"/>
    <property type="match status" value="1"/>
</dbReference>
<sequence length="1664" mass="182398">MNDVLFHVKICGVTTADDARMIADSGADAIGLNFYPKSSRYVDDSTAEQIVASLPSNIRRIGVFVNEPVAEMRRRAERFGLDAIQLHGDEAPDMIDELDGLTVIRAFRVADSLAPIEQFVSSAQQASRHLAMLLVDSRSRGQYGGTGETADWKLLARHSDHPDWPPLALAGGLTPENVAEAIRQVRPAAVDTASGVESSPGRKAPQQGIAGWLLPGELSQEACIRTGNGSVPWRSRCGHELVGENAVAQVDTKLPYKVKDLSLAEWGRKEIELAENEMPGLMALREKYGKDKPLKGARIAGCLHMTIQTAVLIETLVELGAEVTWSSCNIFSTQDHAAAAIAEAGVPVYAWKGMTEEEFDWCIEQTLHFPDGEPLNLILDDGGDLTAMVHNKYPQLLEGIKGLSEETTTGVHRLYQMHANGELKVPAINVNDSVTKSKFDNLYGCRESLADGIKRATDVMVAGKVVVIAGYGDVGKGCAHSMRSLGARVIVTEIDPINALQALMEGYEVTTMEEAAARGNIFVTTTGNRDIITGEHMKVMPHDAIVCNIGHFDLEIDMAWLNSQKDVKKVEIKPQVDRYTFPDGHAILILAEGRLVNLGCATGHPSFVMSNSFSNQVIAQLALWQEPENYPLGVHVLPKELDEEVARLHLDQLGAKLTKLTKGSETLNTMADIQAFRGLRYDLGHVGSLSNVVAPPYDVIDDALRDRLYNQHPANVIRLILNRPEPGDGEGDQYKRAEKFFRRWQEEGVLFTEPDPAVYVYHQVFEVEGEQHTRRGFIAGVRLEPFGEGHIYPHEETMPGPKKDRLALTKATRANLSPIFGLYPDPESEAQELLEASVAGSAPLEATDHLGVVHRIWPVTDVKLISQLAGVLGSKPIFIADGHHRYETACNYRESLETDGPLDAGHPANFVLMTCVGMSDPGMLVLPTHRLFRGVPSLSSEELQHKLGECFDTKVAGEGTDLATMLWEQISAEDDQHTVGLYTAKDDRWIVATLNDTGAQRLAEVASDRSEVWRGLGVSILHRLIVETLLDAKDIPKPTFVHQVDEVIEHADSGEYPLAALVMPATLDHIQKISELRERMPAKSTYFYPSSSRLAATSSVPPVARDKVYQPGSDPLSRILCVANQKGGVGKTTTAINLATALACGGTKTLLIDLDPQCNATGGLGQKPTEHHPLVSREPLKQSLRSTPTPGLEMLPGSRSFHDVERLASADATHAATLRQHLASGLSSYDYVMIDCPPSLGPLTRTALSSATEVLMPIQCEYFAMEGLTQMIEVIREVMSMPESRLQFGGIVLTMYDDTLELTQEVEREVREFFGEIVFDTFIPRDVAVSESPSHGVSVLDYQPRARGAEAAPAPQAPPQQPPQAPPPVQPELRVVGADSDGSGLEEISVYEIDNNPFQPRQDFNQAEIEALAESIKEHGLLQPIVVRRVNDRYQLIAGERRLRAATKAGLQHVAAQVKSADDRLVAELAIVENLQRKDLNPLEKAASFQKYLSTYGGTQEELAGRLKVNRSTVANLIRLLELPEEVQQALHTGGITQGHARALLPLGDQHQQVAFSKRIFVEQLSVRETETLVKEMIQKEDANPLSVVSEEGDSQPAKPRASSEHLQSLEQQFRTALGTKVDIRQGAKGRGRIVINFANHDEFERLMDHICQGQQNQPAAEAA</sequence>
<evidence type="ECO:0000256" key="13">
    <source>
        <dbReference type="ARBA" id="ARBA00023235"/>
    </source>
</evidence>
<dbReference type="EMBL" id="CAMXCT010000001">
    <property type="protein sequence ID" value="CAI3971486.1"/>
    <property type="molecule type" value="Genomic_DNA"/>
</dbReference>
<evidence type="ECO:0000256" key="15">
    <source>
        <dbReference type="RuleBase" id="RU004166"/>
    </source>
</evidence>
<feature type="domain" description="S-adenosyl-L-homocysteine hydrolase NAD binding" evidence="18">
    <location>
        <begin position="441"/>
        <end position="603"/>
    </location>
</feature>
<dbReference type="HAMAP" id="MF_00135">
    <property type="entry name" value="PRAI"/>
    <property type="match status" value="1"/>
</dbReference>
<dbReference type="InterPro" id="IPR013785">
    <property type="entry name" value="Aldolase_TIM"/>
</dbReference>
<dbReference type="EC" id="3.13.2.1" evidence="14"/>
<reference evidence="20" key="2">
    <citation type="submission" date="2024-04" db="EMBL/GenBank/DDBJ databases">
        <authorList>
            <person name="Chen Y."/>
            <person name="Shah S."/>
            <person name="Dougan E. K."/>
            <person name="Thang M."/>
            <person name="Chan C."/>
        </authorList>
    </citation>
    <scope>NUCLEOTIDE SEQUENCE [LARGE SCALE GENOMIC DNA]</scope>
</reference>
<dbReference type="GO" id="GO:0004640">
    <property type="term" value="F:phosphoribosylanthranilate isomerase activity"/>
    <property type="evidence" value="ECO:0007669"/>
    <property type="project" value="InterPro"/>
</dbReference>
<dbReference type="FunFam" id="3.40.50.720:FF:000004">
    <property type="entry name" value="Adenosylhomocysteinase"/>
    <property type="match status" value="1"/>
</dbReference>
<keyword evidence="7" id="KW-0028">Amino-acid biosynthesis</keyword>
<evidence type="ECO:0000256" key="3">
    <source>
        <dbReference type="ARBA" id="ARBA00006295"/>
    </source>
</evidence>
<dbReference type="SUPFAM" id="SSF52540">
    <property type="entry name" value="P-loop containing nucleoside triphosphate hydrolases"/>
    <property type="match status" value="1"/>
</dbReference>
<dbReference type="GO" id="GO:0005829">
    <property type="term" value="C:cytosol"/>
    <property type="evidence" value="ECO:0007669"/>
    <property type="project" value="TreeGrafter"/>
</dbReference>
<evidence type="ECO:0000256" key="16">
    <source>
        <dbReference type="SAM" id="MobiDB-lite"/>
    </source>
</evidence>
<dbReference type="SUPFAM" id="SSF51735">
    <property type="entry name" value="NAD(P)-binding Rossmann-fold domains"/>
    <property type="match status" value="1"/>
</dbReference>
<evidence type="ECO:0000256" key="6">
    <source>
        <dbReference type="ARBA" id="ARBA00022563"/>
    </source>
</evidence>
<evidence type="ECO:0000256" key="14">
    <source>
        <dbReference type="RuleBase" id="RU000548"/>
    </source>
</evidence>
<evidence type="ECO:0000256" key="4">
    <source>
        <dbReference type="ARBA" id="ARBA00007122"/>
    </source>
</evidence>
<dbReference type="Pfam" id="PF23552">
    <property type="entry name" value="ParB_C"/>
    <property type="match status" value="1"/>
</dbReference>
<dbReference type="Pfam" id="PF00670">
    <property type="entry name" value="AdoHcyase_NAD"/>
    <property type="match status" value="1"/>
</dbReference>